<protein>
    <submittedName>
        <fullName evidence="1">Uncharacterized protein</fullName>
    </submittedName>
</protein>
<dbReference type="AlphaFoldDB" id="A0AAE0YSL7"/>
<keyword evidence="2" id="KW-1185">Reference proteome</keyword>
<name>A0AAE0YSL7_9GAST</name>
<dbReference type="EMBL" id="JAWDGP010005627">
    <property type="protein sequence ID" value="KAK3754895.1"/>
    <property type="molecule type" value="Genomic_DNA"/>
</dbReference>
<comment type="caution">
    <text evidence="1">The sequence shown here is derived from an EMBL/GenBank/DDBJ whole genome shotgun (WGS) entry which is preliminary data.</text>
</comment>
<sequence>MNTEDLVRCPALPNLKWLLWCIVPAGINGVMKLCFRPRENISVVCHSITPPVLMPLLLFYKEPSDQRIYSRGLNLNVSHLKISDCRDASAESYRR</sequence>
<organism evidence="1 2">
    <name type="scientific">Elysia crispata</name>
    <name type="common">lettuce slug</name>
    <dbReference type="NCBI Taxonomy" id="231223"/>
    <lineage>
        <taxon>Eukaryota</taxon>
        <taxon>Metazoa</taxon>
        <taxon>Spiralia</taxon>
        <taxon>Lophotrochozoa</taxon>
        <taxon>Mollusca</taxon>
        <taxon>Gastropoda</taxon>
        <taxon>Heterobranchia</taxon>
        <taxon>Euthyneura</taxon>
        <taxon>Panpulmonata</taxon>
        <taxon>Sacoglossa</taxon>
        <taxon>Placobranchoidea</taxon>
        <taxon>Plakobranchidae</taxon>
        <taxon>Elysia</taxon>
    </lineage>
</organism>
<accession>A0AAE0YSL7</accession>
<proteinExistence type="predicted"/>
<gene>
    <name evidence="1" type="ORF">RRG08_020808</name>
</gene>
<reference evidence="1" key="1">
    <citation type="journal article" date="2023" name="G3 (Bethesda)">
        <title>A reference genome for the long-term kleptoplast-retaining sea slug Elysia crispata morphotype clarki.</title>
        <authorList>
            <person name="Eastman K.E."/>
            <person name="Pendleton A.L."/>
            <person name="Shaikh M.A."/>
            <person name="Suttiyut T."/>
            <person name="Ogas R."/>
            <person name="Tomko P."/>
            <person name="Gavelis G."/>
            <person name="Widhalm J.R."/>
            <person name="Wisecaver J.H."/>
        </authorList>
    </citation>
    <scope>NUCLEOTIDE SEQUENCE</scope>
    <source>
        <strain evidence="1">ECLA1</strain>
    </source>
</reference>
<dbReference type="Proteomes" id="UP001283361">
    <property type="component" value="Unassembled WGS sequence"/>
</dbReference>
<evidence type="ECO:0000313" key="2">
    <source>
        <dbReference type="Proteomes" id="UP001283361"/>
    </source>
</evidence>
<evidence type="ECO:0000313" key="1">
    <source>
        <dbReference type="EMBL" id="KAK3754895.1"/>
    </source>
</evidence>